<gene>
    <name evidence="5" type="ORF">GCM10023171_10090</name>
</gene>
<dbReference type="InterPro" id="IPR036390">
    <property type="entry name" value="WH_DNA-bd_sf"/>
</dbReference>
<accession>A0ABP8P4Y5</accession>
<name>A0ABP8P4Y5_9MICO</name>
<evidence type="ECO:0000256" key="2">
    <source>
        <dbReference type="ARBA" id="ARBA00023125"/>
    </source>
</evidence>
<feature type="domain" description="HTH gntR-type" evidence="4">
    <location>
        <begin position="12"/>
        <end position="79"/>
    </location>
</feature>
<dbReference type="Proteomes" id="UP001500731">
    <property type="component" value="Unassembled WGS sequence"/>
</dbReference>
<dbReference type="CDD" id="cd07377">
    <property type="entry name" value="WHTH_GntR"/>
    <property type="match status" value="1"/>
</dbReference>
<sequence>MSAGESILVPAESLREQVERMIAARIVSGETPPGDVLTVPTLAGDFGVSATPVREAMLNLARRGFLRPIRNRGFQVTEVSAEELNQLTDVRLLLEAPPMRRVAGAIDADLEKELRALADRIVVAGTERRFEEYLEADTAFHLRILAVTGNEKLVDTVRELRQQTRLVGLVRLADSDTLVPTSLEHAELVDLLVAGDGAGAEALMRRHIGHVGGVWSGRQED</sequence>
<protein>
    <submittedName>
        <fullName evidence="5">GntR family transcriptional regulator</fullName>
    </submittedName>
</protein>
<keyword evidence="1" id="KW-0805">Transcription regulation</keyword>
<dbReference type="SUPFAM" id="SSF46785">
    <property type="entry name" value="Winged helix' DNA-binding domain"/>
    <property type="match status" value="1"/>
</dbReference>
<keyword evidence="3" id="KW-0804">Transcription</keyword>
<keyword evidence="6" id="KW-1185">Reference proteome</keyword>
<dbReference type="InterPro" id="IPR011711">
    <property type="entry name" value="GntR_C"/>
</dbReference>
<evidence type="ECO:0000259" key="4">
    <source>
        <dbReference type="PROSITE" id="PS50949"/>
    </source>
</evidence>
<dbReference type="Pfam" id="PF07729">
    <property type="entry name" value="FCD"/>
    <property type="match status" value="1"/>
</dbReference>
<evidence type="ECO:0000313" key="6">
    <source>
        <dbReference type="Proteomes" id="UP001500731"/>
    </source>
</evidence>
<keyword evidence="2" id="KW-0238">DNA-binding</keyword>
<dbReference type="Pfam" id="PF00392">
    <property type="entry name" value="GntR"/>
    <property type="match status" value="1"/>
</dbReference>
<evidence type="ECO:0000256" key="3">
    <source>
        <dbReference type="ARBA" id="ARBA00023163"/>
    </source>
</evidence>
<dbReference type="SMART" id="SM00345">
    <property type="entry name" value="HTH_GNTR"/>
    <property type="match status" value="1"/>
</dbReference>
<dbReference type="InterPro" id="IPR008920">
    <property type="entry name" value="TF_FadR/GntR_C"/>
</dbReference>
<dbReference type="InterPro" id="IPR000524">
    <property type="entry name" value="Tscrpt_reg_HTH_GntR"/>
</dbReference>
<dbReference type="EMBL" id="BAABGP010000008">
    <property type="protein sequence ID" value="GAA4481547.1"/>
    <property type="molecule type" value="Genomic_DNA"/>
</dbReference>
<dbReference type="Gene3D" id="1.20.120.530">
    <property type="entry name" value="GntR ligand-binding domain-like"/>
    <property type="match status" value="1"/>
</dbReference>
<dbReference type="RefSeq" id="WP_345184994.1">
    <property type="nucleotide sequence ID" value="NZ_BAABGP010000008.1"/>
</dbReference>
<dbReference type="InterPro" id="IPR036388">
    <property type="entry name" value="WH-like_DNA-bd_sf"/>
</dbReference>
<proteinExistence type="predicted"/>
<evidence type="ECO:0000313" key="5">
    <source>
        <dbReference type="EMBL" id="GAA4481547.1"/>
    </source>
</evidence>
<dbReference type="SMART" id="SM00895">
    <property type="entry name" value="FCD"/>
    <property type="match status" value="1"/>
</dbReference>
<dbReference type="Gene3D" id="1.10.10.10">
    <property type="entry name" value="Winged helix-like DNA-binding domain superfamily/Winged helix DNA-binding domain"/>
    <property type="match status" value="1"/>
</dbReference>
<organism evidence="5 6">
    <name type="scientific">Microbacterium panaciterrae</name>
    <dbReference type="NCBI Taxonomy" id="985759"/>
    <lineage>
        <taxon>Bacteria</taxon>
        <taxon>Bacillati</taxon>
        <taxon>Actinomycetota</taxon>
        <taxon>Actinomycetes</taxon>
        <taxon>Micrococcales</taxon>
        <taxon>Microbacteriaceae</taxon>
        <taxon>Microbacterium</taxon>
    </lineage>
</organism>
<dbReference type="PANTHER" id="PTHR43537:SF45">
    <property type="entry name" value="GNTR FAMILY REGULATORY PROTEIN"/>
    <property type="match status" value="1"/>
</dbReference>
<dbReference type="PROSITE" id="PS50949">
    <property type="entry name" value="HTH_GNTR"/>
    <property type="match status" value="1"/>
</dbReference>
<comment type="caution">
    <text evidence="5">The sequence shown here is derived from an EMBL/GenBank/DDBJ whole genome shotgun (WGS) entry which is preliminary data.</text>
</comment>
<dbReference type="PANTHER" id="PTHR43537">
    <property type="entry name" value="TRANSCRIPTIONAL REGULATOR, GNTR FAMILY"/>
    <property type="match status" value="1"/>
</dbReference>
<reference evidence="6" key="1">
    <citation type="journal article" date="2019" name="Int. J. Syst. Evol. Microbiol.">
        <title>The Global Catalogue of Microorganisms (GCM) 10K type strain sequencing project: providing services to taxonomists for standard genome sequencing and annotation.</title>
        <authorList>
            <consortium name="The Broad Institute Genomics Platform"/>
            <consortium name="The Broad Institute Genome Sequencing Center for Infectious Disease"/>
            <person name="Wu L."/>
            <person name="Ma J."/>
        </authorList>
    </citation>
    <scope>NUCLEOTIDE SEQUENCE [LARGE SCALE GENOMIC DNA]</scope>
    <source>
        <strain evidence="6">JCM 17839</strain>
    </source>
</reference>
<dbReference type="SUPFAM" id="SSF48008">
    <property type="entry name" value="GntR ligand-binding domain-like"/>
    <property type="match status" value="1"/>
</dbReference>
<evidence type="ECO:0000256" key="1">
    <source>
        <dbReference type="ARBA" id="ARBA00023015"/>
    </source>
</evidence>